<protein>
    <submittedName>
        <fullName evidence="1">RCK</fullName>
    </submittedName>
</protein>
<organism evidence="1">
    <name type="scientific">Arundo donax</name>
    <name type="common">Giant reed</name>
    <name type="synonym">Donax arundinaceus</name>
    <dbReference type="NCBI Taxonomy" id="35708"/>
    <lineage>
        <taxon>Eukaryota</taxon>
        <taxon>Viridiplantae</taxon>
        <taxon>Streptophyta</taxon>
        <taxon>Embryophyta</taxon>
        <taxon>Tracheophyta</taxon>
        <taxon>Spermatophyta</taxon>
        <taxon>Magnoliopsida</taxon>
        <taxon>Liliopsida</taxon>
        <taxon>Poales</taxon>
        <taxon>Poaceae</taxon>
        <taxon>PACMAD clade</taxon>
        <taxon>Arundinoideae</taxon>
        <taxon>Arundineae</taxon>
        <taxon>Arundo</taxon>
    </lineage>
</organism>
<proteinExistence type="predicted"/>
<evidence type="ECO:0000313" key="1">
    <source>
        <dbReference type="EMBL" id="JAE33025.1"/>
    </source>
</evidence>
<dbReference type="AlphaFoldDB" id="A0A0A9H733"/>
<accession>A0A0A9H733</accession>
<reference evidence="1" key="2">
    <citation type="journal article" date="2015" name="Data Brief">
        <title>Shoot transcriptome of the giant reed, Arundo donax.</title>
        <authorList>
            <person name="Barrero R.A."/>
            <person name="Guerrero F.D."/>
            <person name="Moolhuijzen P."/>
            <person name="Goolsby J.A."/>
            <person name="Tidwell J."/>
            <person name="Bellgard S.E."/>
            <person name="Bellgard M.I."/>
        </authorList>
    </citation>
    <scope>NUCLEOTIDE SEQUENCE</scope>
    <source>
        <tissue evidence="1">Shoot tissue taken approximately 20 cm above the soil surface</tissue>
    </source>
</reference>
<reference evidence="1" key="1">
    <citation type="submission" date="2014-09" db="EMBL/GenBank/DDBJ databases">
        <authorList>
            <person name="Magalhaes I.L.F."/>
            <person name="Oliveira U."/>
            <person name="Santos F.R."/>
            <person name="Vidigal T.H.D.A."/>
            <person name="Brescovit A.D."/>
            <person name="Santos A.J."/>
        </authorList>
    </citation>
    <scope>NUCLEOTIDE SEQUENCE</scope>
    <source>
        <tissue evidence="1">Shoot tissue taken approximately 20 cm above the soil surface</tissue>
    </source>
</reference>
<dbReference type="EMBL" id="GBRH01164871">
    <property type="protein sequence ID" value="JAE33025.1"/>
    <property type="molecule type" value="Transcribed_RNA"/>
</dbReference>
<sequence length="59" mass="6863">MYRYEHLIHSIAKVMSAELFPHLDAPLHTAATETPPFHIHLKGSHIDEPTRQTYKWLGQ</sequence>
<name>A0A0A9H733_ARUDO</name>